<keyword evidence="4" id="KW-0346">Stress response</keyword>
<dbReference type="PROSITE" id="PS50076">
    <property type="entry name" value="DNAJ_2"/>
    <property type="match status" value="1"/>
</dbReference>
<dbReference type="Proteomes" id="UP000215914">
    <property type="component" value="Chromosome 10"/>
</dbReference>
<gene>
    <name evidence="4" type="ORF">HannXRQ_Chr10g0305401</name>
    <name evidence="3" type="ORF">HanXRQr2_Chr15g0706891</name>
</gene>
<dbReference type="STRING" id="4232.A0A251TN49"/>
<organism evidence="4 5">
    <name type="scientific">Helianthus annuus</name>
    <name type="common">Common sunflower</name>
    <dbReference type="NCBI Taxonomy" id="4232"/>
    <lineage>
        <taxon>Eukaryota</taxon>
        <taxon>Viridiplantae</taxon>
        <taxon>Streptophyta</taxon>
        <taxon>Embryophyta</taxon>
        <taxon>Tracheophyta</taxon>
        <taxon>Spermatophyta</taxon>
        <taxon>Magnoliopsida</taxon>
        <taxon>eudicotyledons</taxon>
        <taxon>Gunneridae</taxon>
        <taxon>Pentapetalae</taxon>
        <taxon>asterids</taxon>
        <taxon>campanulids</taxon>
        <taxon>Asterales</taxon>
        <taxon>Asteraceae</taxon>
        <taxon>Asteroideae</taxon>
        <taxon>Heliantheae alliance</taxon>
        <taxon>Heliantheae</taxon>
        <taxon>Helianthus</taxon>
    </lineage>
</organism>
<feature type="domain" description="J" evidence="2">
    <location>
        <begin position="67"/>
        <end position="131"/>
    </location>
</feature>
<dbReference type="InParanoid" id="A0A251TN49"/>
<dbReference type="FunCoup" id="A0A251TN49">
    <property type="interactions" value="1163"/>
</dbReference>
<accession>A0A251TN49</accession>
<keyword evidence="5" id="KW-1185">Reference proteome</keyword>
<dbReference type="Pfam" id="PF11926">
    <property type="entry name" value="DUF3444"/>
    <property type="match status" value="2"/>
</dbReference>
<dbReference type="EMBL" id="MNCJ02000330">
    <property type="protein sequence ID" value="KAF5765709.1"/>
    <property type="molecule type" value="Genomic_DNA"/>
</dbReference>
<dbReference type="EMBL" id="CM007899">
    <property type="protein sequence ID" value="OTG12042.1"/>
    <property type="molecule type" value="Genomic_DNA"/>
</dbReference>
<dbReference type="Gene3D" id="1.10.287.110">
    <property type="entry name" value="DnaJ domain"/>
    <property type="match status" value="1"/>
</dbReference>
<dbReference type="PRINTS" id="PR00625">
    <property type="entry name" value="JDOMAIN"/>
</dbReference>
<reference evidence="3" key="3">
    <citation type="submission" date="2020-06" db="EMBL/GenBank/DDBJ databases">
        <title>Helianthus annuus Genome sequencing and assembly Release 2.</title>
        <authorList>
            <person name="Gouzy J."/>
            <person name="Langlade N."/>
            <person name="Munos S."/>
        </authorList>
    </citation>
    <scope>NUCLEOTIDE SEQUENCE</scope>
    <source>
        <tissue evidence="3">Leaves</tissue>
    </source>
</reference>
<dbReference type="OrthoDB" id="10250354at2759"/>
<dbReference type="PANTHER" id="PTHR45089">
    <property type="entry name" value="DNAJ HEAT SHOCK AMINO-TERMINAL DOMAIN PROTEIN-RELATED"/>
    <property type="match status" value="1"/>
</dbReference>
<reference evidence="3 5" key="1">
    <citation type="journal article" date="2017" name="Nature">
        <title>The sunflower genome provides insights into oil metabolism, flowering and Asterid evolution.</title>
        <authorList>
            <person name="Badouin H."/>
            <person name="Gouzy J."/>
            <person name="Grassa C.J."/>
            <person name="Murat F."/>
            <person name="Staton S.E."/>
            <person name="Cottret L."/>
            <person name="Lelandais-Briere C."/>
            <person name="Owens G.L."/>
            <person name="Carrere S."/>
            <person name="Mayjonade B."/>
            <person name="Legrand L."/>
            <person name="Gill N."/>
            <person name="Kane N.C."/>
            <person name="Bowers J.E."/>
            <person name="Hubner S."/>
            <person name="Bellec A."/>
            <person name="Berard A."/>
            <person name="Berges H."/>
            <person name="Blanchet N."/>
            <person name="Boniface M.C."/>
            <person name="Brunel D."/>
            <person name="Catrice O."/>
            <person name="Chaidir N."/>
            <person name="Claudel C."/>
            <person name="Donnadieu C."/>
            <person name="Faraut T."/>
            <person name="Fievet G."/>
            <person name="Helmstetter N."/>
            <person name="King M."/>
            <person name="Knapp S.J."/>
            <person name="Lai Z."/>
            <person name="Le Paslier M.C."/>
            <person name="Lippi Y."/>
            <person name="Lorenzon L."/>
            <person name="Mandel J.R."/>
            <person name="Marage G."/>
            <person name="Marchand G."/>
            <person name="Marquand E."/>
            <person name="Bret-Mestries E."/>
            <person name="Morien E."/>
            <person name="Nambeesan S."/>
            <person name="Nguyen T."/>
            <person name="Pegot-Espagnet P."/>
            <person name="Pouilly N."/>
            <person name="Raftis F."/>
            <person name="Sallet E."/>
            <person name="Schiex T."/>
            <person name="Thomas J."/>
            <person name="Vandecasteele C."/>
            <person name="Vares D."/>
            <person name="Vear F."/>
            <person name="Vautrin S."/>
            <person name="Crespi M."/>
            <person name="Mangin B."/>
            <person name="Burke J.M."/>
            <person name="Salse J."/>
            <person name="Munos S."/>
            <person name="Vincourt P."/>
            <person name="Rieseberg L.H."/>
            <person name="Langlade N.B."/>
        </authorList>
    </citation>
    <scope>NUCLEOTIDE SEQUENCE [LARGE SCALE GENOMIC DNA]</scope>
    <source>
        <strain evidence="5">cv. SF193</strain>
        <tissue evidence="3">Leaves</tissue>
    </source>
</reference>
<dbReference type="InterPro" id="IPR024593">
    <property type="entry name" value="DUF3444"/>
</dbReference>
<dbReference type="CDD" id="cd06257">
    <property type="entry name" value="DnaJ"/>
    <property type="match status" value="1"/>
</dbReference>
<feature type="compositionally biased region" description="Polar residues" evidence="1">
    <location>
        <begin position="236"/>
        <end position="247"/>
    </location>
</feature>
<dbReference type="OMA" id="TMGSQPE"/>
<evidence type="ECO:0000313" key="5">
    <source>
        <dbReference type="Proteomes" id="UP000215914"/>
    </source>
</evidence>
<reference evidence="4" key="2">
    <citation type="submission" date="2017-02" db="EMBL/GenBank/DDBJ databases">
        <title>Sunflower complete genome.</title>
        <authorList>
            <person name="Langlade N."/>
            <person name="Munos S."/>
        </authorList>
    </citation>
    <scope>NUCLEOTIDE SEQUENCE [LARGE SCALE GENOMIC DNA]</scope>
    <source>
        <tissue evidence="4">Leaves</tissue>
    </source>
</reference>
<dbReference type="SUPFAM" id="SSF46565">
    <property type="entry name" value="Chaperone J-domain"/>
    <property type="match status" value="1"/>
</dbReference>
<feature type="compositionally biased region" description="Basic and acidic residues" evidence="1">
    <location>
        <begin position="248"/>
        <end position="265"/>
    </location>
</feature>
<dbReference type="AlphaFoldDB" id="A0A251TN49"/>
<protein>
    <submittedName>
        <fullName evidence="3">DnaJ domain, Chaperone J-domain superfamily</fullName>
    </submittedName>
    <submittedName>
        <fullName evidence="4">Putative DNAJ heat shock N-terminal domain-containing protein</fullName>
    </submittedName>
</protein>
<feature type="compositionally biased region" description="Acidic residues" evidence="1">
    <location>
        <begin position="400"/>
        <end position="413"/>
    </location>
</feature>
<sequence length="857" mass="96754">MECNKDEACRAKEVAVEKMVRNEFEAARKFALKAKQLFPELDNISQIIAVCDVHCSAQKMIYNGGKDLYGILQVENVADETSIRKQYRKLALVLHPDKNKFPGAEAAFKLIGEAHMTLSDKEKRSVYDIKCRQFARPAVTKVQDRQGNQTSNAGQNKFNYGQSTKFNGLNHAQHSASKQNIRLTFWTYCVFCTIKYEYNREHVNKPLRCQHCSKIFIAYDYGAPSGAGTSFVNEKSANLKSKPVSQQKEAEKSEKVKVNKQEGATKSKSANLGSKPVSQQKEAGKSEKVKVKGNKQEGVTKSNANVQKPMETGTVKGVNKKRGRKTEEESNESRSDESEVTGGGLGGISVNQRRSSRQKQHVSYREDGDDEFSPQKRSKPNKPSNEVEDMKNENVSGCEDTSDNISESDSEPELVDCPEQEFCNFDKDKEAHCFAVDQIWACYDSLDGMPRFYAQINKVYSSGFRLRFTWLESEPTDDLETKWVEEGLPVACGEFALGETDETRDRLMFSHQIVYNKKDGSKFSYVVSPQKGETWALYKDWDIKWSSDPESHMKFRFDMVEILSVHDDWVTVAFLLKVKGFVSVFQRGVAEHTIPSNERFRFSHRIPSAKLTGTERAGVPTGSFELDMASLPSDFEDYCHYYSKVNDGQSSSSGHNFRSDKQISKFQVGQIWAYWEQHANGIRQCYAQIKKIEHQSFKLHVSLLNLCDNPCNGSSACGLFKLSGKRKVLAANTFSHIVKAEAFGKKSFNIHPKEQQIWALCKRQEDAGECEIVEVVGTDAVSINVMSLTRVFGSTSVFMSPRTQSSTGKIVVIPRVELNRFSRQIPAFRFTDDCLRSCWELDPAALTGLHLVEPNQC</sequence>
<dbReference type="PANTHER" id="PTHR45089:SF58">
    <property type="entry name" value="DNAJ DOMAIN, CHAPERONE J-DOMAIN SUPERFAMILY"/>
    <property type="match status" value="1"/>
</dbReference>
<evidence type="ECO:0000256" key="1">
    <source>
        <dbReference type="SAM" id="MobiDB-lite"/>
    </source>
</evidence>
<feature type="compositionally biased region" description="Polar residues" evidence="1">
    <location>
        <begin position="266"/>
        <end position="281"/>
    </location>
</feature>
<dbReference type="Pfam" id="PF00226">
    <property type="entry name" value="DnaJ"/>
    <property type="match status" value="1"/>
</dbReference>
<feature type="region of interest" description="Disordered" evidence="1">
    <location>
        <begin position="236"/>
        <end position="413"/>
    </location>
</feature>
<dbReference type="InterPro" id="IPR001623">
    <property type="entry name" value="DnaJ_domain"/>
</dbReference>
<dbReference type="InterPro" id="IPR036869">
    <property type="entry name" value="J_dom_sf"/>
</dbReference>
<dbReference type="Gramene" id="mRNA:HanXRQr2_Chr15g0706891">
    <property type="protein sequence ID" value="mRNA:HanXRQr2_Chr15g0706891"/>
    <property type="gene ID" value="HanXRQr2_Chr15g0706891"/>
</dbReference>
<evidence type="ECO:0000313" key="3">
    <source>
        <dbReference type="EMBL" id="KAF5765709.1"/>
    </source>
</evidence>
<evidence type="ECO:0000313" key="4">
    <source>
        <dbReference type="EMBL" id="OTG12042.1"/>
    </source>
</evidence>
<proteinExistence type="predicted"/>
<feature type="compositionally biased region" description="Polar residues" evidence="1">
    <location>
        <begin position="297"/>
        <end position="306"/>
    </location>
</feature>
<feature type="compositionally biased region" description="Basic and acidic residues" evidence="1">
    <location>
        <begin position="325"/>
        <end position="337"/>
    </location>
</feature>
<name>A0A251TN49_HELAN</name>
<evidence type="ECO:0000259" key="2">
    <source>
        <dbReference type="PROSITE" id="PS50076"/>
    </source>
</evidence>
<dbReference type="SMART" id="SM00271">
    <property type="entry name" value="DnaJ"/>
    <property type="match status" value="1"/>
</dbReference>